<name>A0A448X2H9_9PLAT</name>
<sequence>MERLLITISPTTIHLLSRILASLSSLGPRKACDEVATAPSTGGSTSLPATRSAISGTSKSVSLGNVNTREEIGSSISLDNPDEAPCVAEVPDTFWKPAPLDRLDLPFLERIR</sequence>
<accession>A0A448X2H9</accession>
<gene>
    <name evidence="2" type="ORF">PXEA_LOCUS19706</name>
</gene>
<feature type="region of interest" description="Disordered" evidence="1">
    <location>
        <begin position="34"/>
        <end position="66"/>
    </location>
</feature>
<evidence type="ECO:0000256" key="1">
    <source>
        <dbReference type="SAM" id="MobiDB-lite"/>
    </source>
</evidence>
<feature type="compositionally biased region" description="Polar residues" evidence="1">
    <location>
        <begin position="38"/>
        <end position="66"/>
    </location>
</feature>
<dbReference type="EMBL" id="CAAALY010079115">
    <property type="protein sequence ID" value="VEL26266.1"/>
    <property type="molecule type" value="Genomic_DNA"/>
</dbReference>
<comment type="caution">
    <text evidence="2">The sequence shown here is derived from an EMBL/GenBank/DDBJ whole genome shotgun (WGS) entry which is preliminary data.</text>
</comment>
<evidence type="ECO:0000313" key="3">
    <source>
        <dbReference type="Proteomes" id="UP000784294"/>
    </source>
</evidence>
<evidence type="ECO:0000313" key="2">
    <source>
        <dbReference type="EMBL" id="VEL26266.1"/>
    </source>
</evidence>
<proteinExistence type="predicted"/>
<dbReference type="AlphaFoldDB" id="A0A448X2H9"/>
<keyword evidence="3" id="KW-1185">Reference proteome</keyword>
<protein>
    <submittedName>
        <fullName evidence="2">Uncharacterized protein</fullName>
    </submittedName>
</protein>
<reference evidence="2" key="1">
    <citation type="submission" date="2018-11" db="EMBL/GenBank/DDBJ databases">
        <authorList>
            <consortium name="Pathogen Informatics"/>
        </authorList>
    </citation>
    <scope>NUCLEOTIDE SEQUENCE</scope>
</reference>
<organism evidence="2 3">
    <name type="scientific">Protopolystoma xenopodis</name>
    <dbReference type="NCBI Taxonomy" id="117903"/>
    <lineage>
        <taxon>Eukaryota</taxon>
        <taxon>Metazoa</taxon>
        <taxon>Spiralia</taxon>
        <taxon>Lophotrochozoa</taxon>
        <taxon>Platyhelminthes</taxon>
        <taxon>Monogenea</taxon>
        <taxon>Polyopisthocotylea</taxon>
        <taxon>Polystomatidea</taxon>
        <taxon>Polystomatidae</taxon>
        <taxon>Protopolystoma</taxon>
    </lineage>
</organism>
<dbReference type="Proteomes" id="UP000784294">
    <property type="component" value="Unassembled WGS sequence"/>
</dbReference>